<feature type="region of interest" description="Disordered" evidence="1">
    <location>
        <begin position="240"/>
        <end position="259"/>
    </location>
</feature>
<accession>A0A401QQ25</accession>
<dbReference type="AlphaFoldDB" id="A0A401QQ25"/>
<feature type="region of interest" description="Disordered" evidence="1">
    <location>
        <begin position="1"/>
        <end position="20"/>
    </location>
</feature>
<dbReference type="EMBL" id="BHXC01000001">
    <property type="protein sequence ID" value="GCB87428.1"/>
    <property type="molecule type" value="Genomic_DNA"/>
</dbReference>
<name>A0A401QQ25_STRNR</name>
<organism evidence="2 3">
    <name type="scientific">Streptomyces noursei</name>
    <name type="common">Streptomyces albulus</name>
    <dbReference type="NCBI Taxonomy" id="1971"/>
    <lineage>
        <taxon>Bacteria</taxon>
        <taxon>Bacillati</taxon>
        <taxon>Actinomycetota</taxon>
        <taxon>Actinomycetes</taxon>
        <taxon>Kitasatosporales</taxon>
        <taxon>Streptomycetaceae</taxon>
        <taxon>Streptomyces</taxon>
    </lineage>
</organism>
<gene>
    <name evidence="2" type="ORF">SALB_00079</name>
</gene>
<dbReference type="Pfam" id="PF18143">
    <property type="entry name" value="HAD_SAK_2"/>
    <property type="match status" value="1"/>
</dbReference>
<proteinExistence type="predicted"/>
<protein>
    <recommendedName>
        <fullName evidence="4">Secreted protein</fullName>
    </recommendedName>
</protein>
<comment type="caution">
    <text evidence="2">The sequence shown here is derived from an EMBL/GenBank/DDBJ whole genome shotgun (WGS) entry which is preliminary data.</text>
</comment>
<sequence length="259" mass="27652">MVQGRGAAGRAHHGEQCVRVGGPNGAGGPVAVAGAEEGQEVLDGPLVERPGGGCSLSCAAVTGCARLPLLFLDVDGPLIPFGAEPQRYPTYALGPDLCGVDANPLLNRIDPQHGVKLTALPCEVVWATTWRDEANECIAPLLGLQQLAVVVWPEPSDVDAQDERDGLHWKTRTLVDWAAGRPFAWVDDEVTDTDRAWVAAHHGAHALVHRVDARLVLTDDDYAALASWLRQPCGSEVRRSPMVTGQYPEGGEPLSEQLE</sequence>
<evidence type="ECO:0000313" key="3">
    <source>
        <dbReference type="Proteomes" id="UP000288351"/>
    </source>
</evidence>
<evidence type="ECO:0008006" key="4">
    <source>
        <dbReference type="Google" id="ProtNLM"/>
    </source>
</evidence>
<reference evidence="2 3" key="1">
    <citation type="journal article" date="2019" name="Microbiol. Resour. Announc.">
        <title>Draft Genome Sequence of the Most Traditional epsilon-Poly-l-Lysine Producer, Streptomyces albulus NBRC14147.</title>
        <authorList>
            <person name="Yamanaka K."/>
            <person name="Hamano Y."/>
        </authorList>
    </citation>
    <scope>NUCLEOTIDE SEQUENCE [LARGE SCALE GENOMIC DNA]</scope>
    <source>
        <strain evidence="2 3">NBRC 14147</strain>
    </source>
</reference>
<evidence type="ECO:0000256" key="1">
    <source>
        <dbReference type="SAM" id="MobiDB-lite"/>
    </source>
</evidence>
<dbReference type="Proteomes" id="UP000288351">
    <property type="component" value="Unassembled WGS sequence"/>
</dbReference>
<evidence type="ECO:0000313" key="2">
    <source>
        <dbReference type="EMBL" id="GCB87428.1"/>
    </source>
</evidence>